<keyword evidence="3" id="KW-0677">Repeat</keyword>
<dbReference type="InterPro" id="IPR013949">
    <property type="entry name" value="Utp6"/>
</dbReference>
<dbReference type="OrthoDB" id="28112at2759"/>
<dbReference type="GO" id="GO:0000462">
    <property type="term" value="P:maturation of SSU-rRNA from tricistronic rRNA transcript (SSU-rRNA, 5.8S rRNA, LSU-rRNA)"/>
    <property type="evidence" value="ECO:0007669"/>
    <property type="project" value="InterPro"/>
</dbReference>
<evidence type="ECO:0000256" key="2">
    <source>
        <dbReference type="ARBA" id="ARBA00022552"/>
    </source>
</evidence>
<proteinExistence type="predicted"/>
<gene>
    <name evidence="6" type="ORF">H312_01817</name>
</gene>
<sequence>MLDKIQLSLERTADELRNFLAKKLYTEEEVNEIIHKRKDFEYKISRENKKLTDYLRYLEFEIALEKETDMKRKHRHISSGLIEIKNTRRIISIFKSALKFKYDERLLIQFIDYLEEKECIEEMKEYFATICLLRFNDMDLWIFAGHKLFQCKEIDAGRLLLQKGLRINSTFEFYLEYFKIEFAHFQCLLNVSKEMGMEPCEFELEDGAILIILFREIYKLFKENTNFDIFLNMISEYSLVKEKFCEIIENN</sequence>
<dbReference type="GO" id="GO:0030515">
    <property type="term" value="F:snoRNA binding"/>
    <property type="evidence" value="ECO:0007669"/>
    <property type="project" value="InterPro"/>
</dbReference>
<dbReference type="AlphaFoldDB" id="A0A059F180"/>
<evidence type="ECO:0000313" key="7">
    <source>
        <dbReference type="Proteomes" id="UP000030655"/>
    </source>
</evidence>
<name>A0A059F180_9MICR</name>
<comment type="subcellular location">
    <subcellularLocation>
        <location evidence="1">Nucleus</location>
        <location evidence="1">Nucleolus</location>
    </subcellularLocation>
</comment>
<keyword evidence="4" id="KW-0539">Nucleus</keyword>
<keyword evidence="7" id="KW-1185">Reference proteome</keyword>
<feature type="domain" description="U3 small nucleolar RNA-associated protein 6 N-terminal" evidence="5">
    <location>
        <begin position="9"/>
        <end position="78"/>
    </location>
</feature>
<evidence type="ECO:0000259" key="5">
    <source>
        <dbReference type="Pfam" id="PF08640"/>
    </source>
</evidence>
<reference evidence="6 7" key="2">
    <citation type="submission" date="2014-03" db="EMBL/GenBank/DDBJ databases">
        <title>The Genome Sequence of Anncaliia algerae insect isolate PRA339.</title>
        <authorList>
            <consortium name="The Broad Institute Genome Sequencing Platform"/>
            <consortium name="The Broad Institute Genome Sequencing Center for Infectious Disease"/>
            <person name="Cuomo C."/>
            <person name="Becnel J."/>
            <person name="Sanscrainte N."/>
            <person name="Walker B."/>
            <person name="Young S.K."/>
            <person name="Zeng Q."/>
            <person name="Gargeya S."/>
            <person name="Fitzgerald M."/>
            <person name="Haas B."/>
            <person name="Abouelleil A."/>
            <person name="Alvarado L."/>
            <person name="Arachchi H.M."/>
            <person name="Berlin A.M."/>
            <person name="Chapman S.B."/>
            <person name="Dewar J."/>
            <person name="Goldberg J."/>
            <person name="Griggs A."/>
            <person name="Gujja S."/>
            <person name="Hansen M."/>
            <person name="Howarth C."/>
            <person name="Imamovic A."/>
            <person name="Larimer J."/>
            <person name="McCowan C."/>
            <person name="Murphy C."/>
            <person name="Neiman D."/>
            <person name="Pearson M."/>
            <person name="Priest M."/>
            <person name="Roberts A."/>
            <person name="Saif S."/>
            <person name="Shea T."/>
            <person name="Sisk P."/>
            <person name="Sykes S."/>
            <person name="Wortman J."/>
            <person name="Nusbaum C."/>
            <person name="Birren B."/>
        </authorList>
    </citation>
    <scope>NUCLEOTIDE SEQUENCE [LARGE SCALE GENOMIC DNA]</scope>
    <source>
        <strain evidence="6 7">PRA339</strain>
    </source>
</reference>
<evidence type="ECO:0000256" key="3">
    <source>
        <dbReference type="ARBA" id="ARBA00022737"/>
    </source>
</evidence>
<dbReference type="GO" id="GO:0034388">
    <property type="term" value="C:Pwp2p-containing subcomplex of 90S preribosome"/>
    <property type="evidence" value="ECO:0007669"/>
    <property type="project" value="TreeGrafter"/>
</dbReference>
<evidence type="ECO:0000313" key="6">
    <source>
        <dbReference type="EMBL" id="KCZ80759.1"/>
    </source>
</evidence>
<dbReference type="PANTHER" id="PTHR23271:SF1">
    <property type="entry name" value="U3 SMALL NUCLEOLAR RNA-ASSOCIATED PROTEIN 6 HOMOLOG"/>
    <property type="match status" value="1"/>
</dbReference>
<dbReference type="HOGENOM" id="CLU_084032_0_0_1"/>
<protein>
    <recommendedName>
        <fullName evidence="5">U3 small nucleolar RNA-associated protein 6 N-terminal domain-containing protein</fullName>
    </recommendedName>
</protein>
<dbReference type="GO" id="GO:0032040">
    <property type="term" value="C:small-subunit processome"/>
    <property type="evidence" value="ECO:0007669"/>
    <property type="project" value="TreeGrafter"/>
</dbReference>
<dbReference type="EMBL" id="KK365163">
    <property type="protein sequence ID" value="KCZ80759.1"/>
    <property type="molecule type" value="Genomic_DNA"/>
</dbReference>
<reference evidence="7" key="1">
    <citation type="submission" date="2013-02" db="EMBL/GenBank/DDBJ databases">
        <authorList>
            <consortium name="The Broad Institute Genome Sequencing Platform"/>
            <person name="Cuomo C."/>
            <person name="Becnel J."/>
            <person name="Sanscrainte N."/>
            <person name="Walker B."/>
            <person name="Young S.K."/>
            <person name="Zeng Q."/>
            <person name="Gargeya S."/>
            <person name="Fitzgerald M."/>
            <person name="Haas B."/>
            <person name="Abouelleil A."/>
            <person name="Alvarado L."/>
            <person name="Arachchi H.M."/>
            <person name="Berlin A.M."/>
            <person name="Chapman S.B."/>
            <person name="Dewar J."/>
            <person name="Goldberg J."/>
            <person name="Griggs A."/>
            <person name="Gujja S."/>
            <person name="Hansen M."/>
            <person name="Howarth C."/>
            <person name="Imamovic A."/>
            <person name="Larimer J."/>
            <person name="McCowan C."/>
            <person name="Murphy C."/>
            <person name="Neiman D."/>
            <person name="Pearson M."/>
            <person name="Priest M."/>
            <person name="Roberts A."/>
            <person name="Saif S."/>
            <person name="Shea T."/>
            <person name="Sisk P."/>
            <person name="Sykes S."/>
            <person name="Wortman J."/>
            <person name="Nusbaum C."/>
            <person name="Birren B."/>
        </authorList>
    </citation>
    <scope>NUCLEOTIDE SEQUENCE [LARGE SCALE GENOMIC DNA]</scope>
    <source>
        <strain evidence="7">PRA339</strain>
    </source>
</reference>
<dbReference type="Pfam" id="PF08640">
    <property type="entry name" value="U3_assoc_6"/>
    <property type="match status" value="1"/>
</dbReference>
<evidence type="ECO:0000256" key="4">
    <source>
        <dbReference type="ARBA" id="ARBA00023242"/>
    </source>
</evidence>
<evidence type="ECO:0000256" key="1">
    <source>
        <dbReference type="ARBA" id="ARBA00004604"/>
    </source>
</evidence>
<organism evidence="6 7">
    <name type="scientific">Anncaliia algerae PRA339</name>
    <dbReference type="NCBI Taxonomy" id="1288291"/>
    <lineage>
        <taxon>Eukaryota</taxon>
        <taxon>Fungi</taxon>
        <taxon>Fungi incertae sedis</taxon>
        <taxon>Microsporidia</taxon>
        <taxon>Tubulinosematoidea</taxon>
        <taxon>Tubulinosematidae</taxon>
        <taxon>Anncaliia</taxon>
    </lineage>
</organism>
<dbReference type="VEuPathDB" id="MicrosporidiaDB:H312_01817"/>
<dbReference type="InterPro" id="IPR055347">
    <property type="entry name" value="UTP6_N"/>
</dbReference>
<keyword evidence="2" id="KW-0698">rRNA processing</keyword>
<dbReference type="STRING" id="1288291.A0A059F180"/>
<accession>A0A059F180</accession>
<dbReference type="PANTHER" id="PTHR23271">
    <property type="entry name" value="HEPATOCELLULAR CARCINOMA-ASSOCIATED ANTIGEN 66"/>
    <property type="match status" value="1"/>
</dbReference>
<dbReference type="Proteomes" id="UP000030655">
    <property type="component" value="Unassembled WGS sequence"/>
</dbReference>